<feature type="domain" description="ENPP1-3/EXOG-like endonuclease/phosphodiesterase" evidence="4">
    <location>
        <begin position="617"/>
        <end position="832"/>
    </location>
</feature>
<dbReference type="CDD" id="cd16018">
    <property type="entry name" value="Enpp"/>
    <property type="match status" value="1"/>
</dbReference>
<dbReference type="SUPFAM" id="SSF54060">
    <property type="entry name" value="His-Me finger endonucleases"/>
    <property type="match status" value="1"/>
</dbReference>
<dbReference type="GO" id="GO:0046872">
    <property type="term" value="F:metal ion binding"/>
    <property type="evidence" value="ECO:0007669"/>
    <property type="project" value="InterPro"/>
</dbReference>
<evidence type="ECO:0000259" key="4">
    <source>
        <dbReference type="SMART" id="SM00477"/>
    </source>
</evidence>
<dbReference type="PANTHER" id="PTHR10151">
    <property type="entry name" value="ECTONUCLEOTIDE PYROPHOSPHATASE/PHOSPHODIESTERASE"/>
    <property type="match status" value="1"/>
</dbReference>
<dbReference type="PANTHER" id="PTHR10151:SF114">
    <property type="entry name" value="ECTONUCLEOTIDE PYROPHOSPHATASE_PHOSPHODIESTERASE C27A7.3"/>
    <property type="match status" value="1"/>
</dbReference>
<organism evidence="5">
    <name type="scientific">Ascaris suum</name>
    <name type="common">Pig roundworm</name>
    <name type="synonym">Ascaris lumbricoides</name>
    <dbReference type="NCBI Taxonomy" id="6253"/>
    <lineage>
        <taxon>Eukaryota</taxon>
        <taxon>Metazoa</taxon>
        <taxon>Ecdysozoa</taxon>
        <taxon>Nematoda</taxon>
        <taxon>Chromadorea</taxon>
        <taxon>Rhabditida</taxon>
        <taxon>Spirurina</taxon>
        <taxon>Ascaridomorpha</taxon>
        <taxon>Ascaridoidea</taxon>
        <taxon>Ascarididae</taxon>
        <taxon>Ascaris</taxon>
    </lineage>
</organism>
<reference evidence="5" key="1">
    <citation type="journal article" date="2011" name="Genome Res.">
        <title>Deep small RNA sequencing from the nematode Ascaris reveals conservation, functional diversification, and novel developmental profiles.</title>
        <authorList>
            <person name="Wang J."/>
            <person name="Czech B."/>
            <person name="Crunk A."/>
            <person name="Wallace A."/>
            <person name="Mitreva M."/>
            <person name="Hannon G.J."/>
            <person name="Davis R.E."/>
        </authorList>
    </citation>
    <scope>NUCLEOTIDE SEQUENCE</scope>
</reference>
<dbReference type="InterPro" id="IPR002591">
    <property type="entry name" value="Phosphodiest/P_Trfase"/>
</dbReference>
<dbReference type="SMART" id="SM00477">
    <property type="entry name" value="NUC"/>
    <property type="match status" value="1"/>
</dbReference>
<dbReference type="Gene3D" id="3.40.570.10">
    <property type="entry name" value="Extracellular Endonuclease, subunit A"/>
    <property type="match status" value="1"/>
</dbReference>
<dbReference type="Pfam" id="PF01663">
    <property type="entry name" value="Phosphodiest"/>
    <property type="match status" value="1"/>
</dbReference>
<dbReference type="SUPFAM" id="SSF53649">
    <property type="entry name" value="Alkaline phosphatase-like"/>
    <property type="match status" value="1"/>
</dbReference>
<dbReference type="InterPro" id="IPR020821">
    <property type="entry name" value="ENPP1-3/EXOG-like_nuc-like"/>
</dbReference>
<keyword evidence="1" id="KW-0378">Hydrolase</keyword>
<dbReference type="GO" id="GO:0031674">
    <property type="term" value="C:I band"/>
    <property type="evidence" value="ECO:0007669"/>
    <property type="project" value="TreeGrafter"/>
</dbReference>
<evidence type="ECO:0000313" key="5">
    <source>
        <dbReference type="EMBL" id="ADY41059.1"/>
    </source>
</evidence>
<feature type="transmembrane region" description="Helical" evidence="3">
    <location>
        <begin position="30"/>
        <end position="54"/>
    </location>
</feature>
<sequence>MIRRKIERSTNSTSIDLTDIKPSNRLPPKLLHLFLLFITFIAMSILILLIFAMINLSQIRNEINAASDQAAKVIAQQMTKLYAEMVRTPSNIRATNGKSQSIYPDEVVDAASMVPPIKAVAGIPSHTSDDVYSNDAHNVNRVPLWHDRTCTMRCKRDDIGRPPVVVISFDGFAQEYVDKHIVKTFDFIGECGASAKFMYPSYPSKTFPNHYSIVTGLYPESHGIVDNYVHAPEISPTLQYMPKTNDARYYKGEPVWVAAERSGLRSACLFWAGCSQNISGINPTYNMRYNRSFNFRQRIEKIVEWLSLPKEERPHLIMAYFNQPDTIGHFRQLEQELDAQLIELDHLLNDLFTSLYSKDLLNCINILIVSDHGMQKLERRYYLNEYINTTGMIISSGVIARIRLADSGITLDELKQHFRCSNNGTQYRIYDNMHIPKRYHYAHSDRIGDLILEGMPGVILFGDKGSDVGVVADHGYDYLADSMHAIFYARGPDIKPKSLIEPFQNVELFNLIIDLLGLPNIFPNNGTYGRLHEVLINPPKKITHRQSMQLYKCSANGQSRPPRMTSCDIGCEKVAEEVTSSLSACPSVPSLNVTGFYPDVISYCHVSLCPVTVLLSMSRLDAHSLTIYEPLSVIDMQPQRSEVQMCTFLYDQFSVDCEQWNTKRYIATASQLRYHSLFTNTHSKYNNIDRVQTLLFDSFINGPFAHLQNLTQMCIRKYGRLMVITGNIFDYDNNGIADSNDVFRREVDGELLRERPSHIFRILLRCNDSRWSADNQTCRDVSETRALAFILPNVPDDLNCLEPMEYLFVNTARIRDIELLTGLEFFIDRNRYDENVAVRMRTYIQQNLWEC</sequence>
<dbReference type="EMBL" id="JI165437">
    <property type="protein sequence ID" value="ADY41059.1"/>
    <property type="molecule type" value="mRNA"/>
</dbReference>
<dbReference type="InterPro" id="IPR017850">
    <property type="entry name" value="Alkaline_phosphatase_core_sf"/>
</dbReference>
<dbReference type="Gene3D" id="3.40.720.10">
    <property type="entry name" value="Alkaline Phosphatase, subunit A"/>
    <property type="match status" value="1"/>
</dbReference>
<keyword evidence="3" id="KW-0472">Membrane</keyword>
<protein>
    <submittedName>
        <fullName evidence="5">Ectonucleotide pyrophosphatase/phosphodiesterase</fullName>
    </submittedName>
</protein>
<proteinExistence type="evidence at transcript level"/>
<keyword evidence="3" id="KW-1133">Transmembrane helix</keyword>
<evidence type="ECO:0000256" key="2">
    <source>
        <dbReference type="ARBA" id="ARBA00023180"/>
    </source>
</evidence>
<accession>F1KT55</accession>
<dbReference type="GO" id="GO:0055120">
    <property type="term" value="C:striated muscle dense body"/>
    <property type="evidence" value="ECO:0007669"/>
    <property type="project" value="TreeGrafter"/>
</dbReference>
<dbReference type="GO" id="GO:0016787">
    <property type="term" value="F:hydrolase activity"/>
    <property type="evidence" value="ECO:0007669"/>
    <property type="project" value="UniProtKB-KW"/>
</dbReference>
<dbReference type="GO" id="GO:0003676">
    <property type="term" value="F:nucleic acid binding"/>
    <property type="evidence" value="ECO:0007669"/>
    <property type="project" value="InterPro"/>
</dbReference>
<dbReference type="GO" id="GO:0016529">
    <property type="term" value="C:sarcoplasmic reticulum"/>
    <property type="evidence" value="ECO:0007669"/>
    <property type="project" value="TreeGrafter"/>
</dbReference>
<dbReference type="InterPro" id="IPR044929">
    <property type="entry name" value="DNA/RNA_non-sp_Endonuclease_sf"/>
</dbReference>
<evidence type="ECO:0000256" key="1">
    <source>
        <dbReference type="ARBA" id="ARBA00022801"/>
    </source>
</evidence>
<dbReference type="InterPro" id="IPR044925">
    <property type="entry name" value="His-Me_finger_sf"/>
</dbReference>
<evidence type="ECO:0000256" key="3">
    <source>
        <dbReference type="SAM" id="Phobius"/>
    </source>
</evidence>
<keyword evidence="2" id="KW-0325">Glycoprotein</keyword>
<keyword evidence="3" id="KW-0812">Transmembrane</keyword>
<name>F1KT55_ASCSU</name>
<dbReference type="AlphaFoldDB" id="F1KT55"/>